<dbReference type="Gene3D" id="1.10.3720.10">
    <property type="entry name" value="MetI-like"/>
    <property type="match status" value="1"/>
</dbReference>
<evidence type="ECO:0000256" key="2">
    <source>
        <dbReference type="ARBA" id="ARBA00022448"/>
    </source>
</evidence>
<dbReference type="SUPFAM" id="SSF161098">
    <property type="entry name" value="MetI-like"/>
    <property type="match status" value="1"/>
</dbReference>
<evidence type="ECO:0000259" key="8">
    <source>
        <dbReference type="PROSITE" id="PS50928"/>
    </source>
</evidence>
<name>A0A2H0AAS7_9BACT</name>
<dbReference type="PANTHER" id="PTHR43163">
    <property type="entry name" value="DIPEPTIDE TRANSPORT SYSTEM PERMEASE PROTEIN DPPB-RELATED"/>
    <property type="match status" value="1"/>
</dbReference>
<dbReference type="InterPro" id="IPR045621">
    <property type="entry name" value="BPD_transp_1_N"/>
</dbReference>
<feature type="transmembrane region" description="Helical" evidence="7">
    <location>
        <begin position="101"/>
        <end position="122"/>
    </location>
</feature>
<dbReference type="CDD" id="cd06261">
    <property type="entry name" value="TM_PBP2"/>
    <property type="match status" value="1"/>
</dbReference>
<keyword evidence="3" id="KW-1003">Cell membrane</keyword>
<feature type="domain" description="ABC transmembrane type-1" evidence="8">
    <location>
        <begin position="95"/>
        <end position="172"/>
    </location>
</feature>
<keyword evidence="4 7" id="KW-0812">Transmembrane</keyword>
<evidence type="ECO:0000256" key="6">
    <source>
        <dbReference type="ARBA" id="ARBA00023136"/>
    </source>
</evidence>
<evidence type="ECO:0000256" key="1">
    <source>
        <dbReference type="ARBA" id="ARBA00004651"/>
    </source>
</evidence>
<dbReference type="GO" id="GO:0055085">
    <property type="term" value="P:transmembrane transport"/>
    <property type="evidence" value="ECO:0007669"/>
    <property type="project" value="InterPro"/>
</dbReference>
<proteinExistence type="predicted"/>
<dbReference type="PROSITE" id="PS50928">
    <property type="entry name" value="ABC_TM1"/>
    <property type="match status" value="1"/>
</dbReference>
<sequence>MSNYIIKRILLTIPVIFGIVTITFILLSLVPGDATLCVVGERVDKVTMEIIKKERGFDKPIMERYINYLYRLAHLDLGRSYSTGARVSKTICERFPNTLRLAMAAMLVAIMVGIPLGILSAVMRGKFIDYICTILAVFGVSTPVFWFGLLLICVFPIYLGWLPASGMGSGDI</sequence>
<feature type="transmembrane region" description="Helical" evidence="7">
    <location>
        <begin position="9"/>
        <end position="30"/>
    </location>
</feature>
<dbReference type="Pfam" id="PF19300">
    <property type="entry name" value="BPD_transp_1_N"/>
    <property type="match status" value="1"/>
</dbReference>
<comment type="caution">
    <text evidence="9">The sequence shown here is derived from an EMBL/GenBank/DDBJ whole genome shotgun (WGS) entry which is preliminary data.</text>
</comment>
<evidence type="ECO:0000313" key="10">
    <source>
        <dbReference type="Proteomes" id="UP000231067"/>
    </source>
</evidence>
<evidence type="ECO:0000256" key="3">
    <source>
        <dbReference type="ARBA" id="ARBA00022475"/>
    </source>
</evidence>
<protein>
    <recommendedName>
        <fullName evidence="8">ABC transmembrane type-1 domain-containing protein</fullName>
    </recommendedName>
</protein>
<comment type="subcellular location">
    <subcellularLocation>
        <location evidence="1">Cell membrane</location>
        <topology evidence="1">Multi-pass membrane protein</topology>
    </subcellularLocation>
</comment>
<accession>A0A2H0AAS7</accession>
<dbReference type="Proteomes" id="UP000231067">
    <property type="component" value="Unassembled WGS sequence"/>
</dbReference>
<evidence type="ECO:0000256" key="7">
    <source>
        <dbReference type="SAM" id="Phobius"/>
    </source>
</evidence>
<evidence type="ECO:0000256" key="5">
    <source>
        <dbReference type="ARBA" id="ARBA00022989"/>
    </source>
</evidence>
<gene>
    <name evidence="9" type="ORF">COX18_00010</name>
</gene>
<organism evidence="9 10">
    <name type="scientific">Candidatus Desantisbacteria bacterium CG23_combo_of_CG06-09_8_20_14_all_40_23</name>
    <dbReference type="NCBI Taxonomy" id="1974550"/>
    <lineage>
        <taxon>Bacteria</taxon>
        <taxon>Candidatus Desantisiibacteriota</taxon>
    </lineage>
</organism>
<keyword evidence="6 7" id="KW-0472">Membrane</keyword>
<dbReference type="InterPro" id="IPR035906">
    <property type="entry name" value="MetI-like_sf"/>
</dbReference>
<dbReference type="PANTHER" id="PTHR43163:SF6">
    <property type="entry name" value="DIPEPTIDE TRANSPORT SYSTEM PERMEASE PROTEIN DPPB-RELATED"/>
    <property type="match status" value="1"/>
</dbReference>
<keyword evidence="2" id="KW-0813">Transport</keyword>
<dbReference type="InterPro" id="IPR000515">
    <property type="entry name" value="MetI-like"/>
</dbReference>
<keyword evidence="5 7" id="KW-1133">Transmembrane helix</keyword>
<evidence type="ECO:0000256" key="4">
    <source>
        <dbReference type="ARBA" id="ARBA00022692"/>
    </source>
</evidence>
<dbReference type="AlphaFoldDB" id="A0A2H0AAS7"/>
<dbReference type="EMBL" id="PCSH01000001">
    <property type="protein sequence ID" value="PIP42544.1"/>
    <property type="molecule type" value="Genomic_DNA"/>
</dbReference>
<reference evidence="9 10" key="1">
    <citation type="submission" date="2017-09" db="EMBL/GenBank/DDBJ databases">
        <title>Depth-based differentiation of microbial function through sediment-hosted aquifers and enrichment of novel symbionts in the deep terrestrial subsurface.</title>
        <authorList>
            <person name="Probst A.J."/>
            <person name="Ladd B."/>
            <person name="Jarett J.K."/>
            <person name="Geller-Mcgrath D.E."/>
            <person name="Sieber C.M."/>
            <person name="Emerson J.B."/>
            <person name="Anantharaman K."/>
            <person name="Thomas B.C."/>
            <person name="Malmstrom R."/>
            <person name="Stieglmeier M."/>
            <person name="Klingl A."/>
            <person name="Woyke T."/>
            <person name="Ryan C.M."/>
            <person name="Banfield J.F."/>
        </authorList>
    </citation>
    <scope>NUCLEOTIDE SEQUENCE [LARGE SCALE GENOMIC DNA]</scope>
    <source>
        <strain evidence="9">CG23_combo_of_CG06-09_8_20_14_all_40_23</strain>
    </source>
</reference>
<dbReference type="GO" id="GO:0005886">
    <property type="term" value="C:plasma membrane"/>
    <property type="evidence" value="ECO:0007669"/>
    <property type="project" value="UniProtKB-SubCell"/>
</dbReference>
<feature type="transmembrane region" description="Helical" evidence="7">
    <location>
        <begin position="134"/>
        <end position="159"/>
    </location>
</feature>
<evidence type="ECO:0000313" key="9">
    <source>
        <dbReference type="EMBL" id="PIP42544.1"/>
    </source>
</evidence>